<organism evidence="2 3">
    <name type="scientific">Hymenobacter cyanobacteriorum</name>
    <dbReference type="NCBI Taxonomy" id="2926463"/>
    <lineage>
        <taxon>Bacteria</taxon>
        <taxon>Pseudomonadati</taxon>
        <taxon>Bacteroidota</taxon>
        <taxon>Cytophagia</taxon>
        <taxon>Cytophagales</taxon>
        <taxon>Hymenobacteraceae</taxon>
        <taxon>Hymenobacter</taxon>
    </lineage>
</organism>
<dbReference type="PRINTS" id="PR01490">
    <property type="entry name" value="RTXTOXIND"/>
</dbReference>
<dbReference type="AlphaFoldDB" id="A0A9X1VIP2"/>
<evidence type="ECO:0000313" key="3">
    <source>
        <dbReference type="Proteomes" id="UP001139193"/>
    </source>
</evidence>
<proteinExistence type="predicted"/>
<dbReference type="PANTHER" id="PTHR30386:SF28">
    <property type="entry name" value="EXPORTED PROTEIN"/>
    <property type="match status" value="1"/>
</dbReference>
<accession>A0A9X1VIP2</accession>
<comment type="caution">
    <text evidence="2">The sequence shown here is derived from an EMBL/GenBank/DDBJ whole genome shotgun (WGS) entry which is preliminary data.</text>
</comment>
<reference evidence="2" key="1">
    <citation type="submission" date="2022-03" db="EMBL/GenBank/DDBJ databases">
        <title>Bacterial whole genome sequence for Hymenobacter sp. DH14.</title>
        <authorList>
            <person name="Le V."/>
        </authorList>
    </citation>
    <scope>NUCLEOTIDE SEQUENCE</scope>
    <source>
        <strain evidence="2">DH14</strain>
    </source>
</reference>
<keyword evidence="3" id="KW-1185">Reference proteome</keyword>
<feature type="transmembrane region" description="Helical" evidence="1">
    <location>
        <begin position="25"/>
        <end position="48"/>
    </location>
</feature>
<dbReference type="Proteomes" id="UP001139193">
    <property type="component" value="Unassembled WGS sequence"/>
</dbReference>
<evidence type="ECO:0000313" key="2">
    <source>
        <dbReference type="EMBL" id="MCI1189899.1"/>
    </source>
</evidence>
<name>A0A9X1VIP2_9BACT</name>
<dbReference type="PANTHER" id="PTHR30386">
    <property type="entry name" value="MEMBRANE FUSION SUBUNIT OF EMRAB-TOLC MULTIDRUG EFFLUX PUMP"/>
    <property type="match status" value="1"/>
</dbReference>
<protein>
    <submittedName>
        <fullName evidence="2">HlyD family secretion protein</fullName>
    </submittedName>
</protein>
<dbReference type="InterPro" id="IPR050739">
    <property type="entry name" value="MFP"/>
</dbReference>
<keyword evidence="1" id="KW-0812">Transmembrane</keyword>
<sequence>MPTFTPTDTTRSEEVQEIVGRPPSWIVRVGTMVIACLTMISMVGAWFVRYPDLVDAPVTFASASPPIQIAAHNSGRIQTLYVHDSDITAANQVVAVLENAASTSDVFRLAKVVQNMDTTLNLALVISHIGIPTSLQAGDLQADYANLYQAISAYKSFVANRSHTAQLASLRTQITYYQYLNAELATKRKSLNEQLELERQKDSINRELLGQKVIAKLDFNDKHKLYLSQQLTSSDNNASIIQNQLQQSEYQKTLAVLQNEHEAQLQDLLNKVRGAVKVLVGRIATWDQKYVLRTPISGRINFFKVWTPNQYVKTDEPVFVVVPSLHNQFARASLPVFKAGKVRVGQTAHIRLNEYPFEEFGQLRGTIEKVSEVSLDGNYLITIRLTSLRTSTGFQLPLRTELSGTAQIVTEDRNVIQRIFSILLGRLAR</sequence>
<keyword evidence="1" id="KW-0472">Membrane</keyword>
<evidence type="ECO:0000256" key="1">
    <source>
        <dbReference type="SAM" id="Phobius"/>
    </source>
</evidence>
<gene>
    <name evidence="2" type="ORF">MON38_20950</name>
</gene>
<dbReference type="EMBL" id="JALBGC010000006">
    <property type="protein sequence ID" value="MCI1189899.1"/>
    <property type="molecule type" value="Genomic_DNA"/>
</dbReference>
<dbReference type="RefSeq" id="WP_241938108.1">
    <property type="nucleotide sequence ID" value="NZ_JALBGC010000006.1"/>
</dbReference>
<keyword evidence="1" id="KW-1133">Transmembrane helix</keyword>